<dbReference type="KEGG" id="caby:Cabys_1309"/>
<feature type="transmembrane region" description="Helical" evidence="1">
    <location>
        <begin position="6"/>
        <end position="25"/>
    </location>
</feature>
<evidence type="ECO:0000313" key="2">
    <source>
        <dbReference type="EMBL" id="APF18058.1"/>
    </source>
</evidence>
<organism evidence="2 3">
    <name type="scientific">Caldithrix abyssi DSM 13497</name>
    <dbReference type="NCBI Taxonomy" id="880073"/>
    <lineage>
        <taxon>Bacteria</taxon>
        <taxon>Pseudomonadati</taxon>
        <taxon>Calditrichota</taxon>
        <taxon>Calditrichia</taxon>
        <taxon>Calditrichales</taxon>
        <taxon>Calditrichaceae</taxon>
        <taxon>Caldithrix</taxon>
    </lineage>
</organism>
<keyword evidence="1" id="KW-0472">Membrane</keyword>
<accession>A0A1J1C7S8</accession>
<evidence type="ECO:0000256" key="1">
    <source>
        <dbReference type="SAM" id="Phobius"/>
    </source>
</evidence>
<protein>
    <submittedName>
        <fullName evidence="2">Uncharacterized protein</fullName>
    </submittedName>
</protein>
<dbReference type="EMBL" id="CP018099">
    <property type="protein sequence ID" value="APF18058.1"/>
    <property type="molecule type" value="Genomic_DNA"/>
</dbReference>
<name>A0A1J1C7S8_CALAY</name>
<keyword evidence="1" id="KW-0812">Transmembrane</keyword>
<reference evidence="2 3" key="1">
    <citation type="submission" date="2016-11" db="EMBL/GenBank/DDBJ databases">
        <title>Genomic analysis of Caldithrix abyssi and proposal of a novel bacterial phylum Caldithrichaeota.</title>
        <authorList>
            <person name="Kublanov I."/>
            <person name="Sigalova O."/>
            <person name="Gavrilov S."/>
            <person name="Lebedinsky A."/>
            <person name="Ivanova N."/>
            <person name="Daum C."/>
            <person name="Reddy T."/>
            <person name="Klenk H.P."/>
            <person name="Goker M."/>
            <person name="Reva O."/>
            <person name="Miroshnichenko M."/>
            <person name="Kyprides N."/>
            <person name="Woyke T."/>
            <person name="Gelfand M."/>
        </authorList>
    </citation>
    <scope>NUCLEOTIDE SEQUENCE [LARGE SCALE GENOMIC DNA]</scope>
    <source>
        <strain evidence="2 3">LF13</strain>
    </source>
</reference>
<gene>
    <name evidence="2" type="ORF">Cabys_1309</name>
</gene>
<dbReference type="Proteomes" id="UP000183868">
    <property type="component" value="Chromosome"/>
</dbReference>
<dbReference type="AlphaFoldDB" id="A0A1J1C7S8"/>
<evidence type="ECO:0000313" key="3">
    <source>
        <dbReference type="Proteomes" id="UP000183868"/>
    </source>
</evidence>
<sequence>MNFPFVMFFSFYCILCAFIHQRFIFNKICIFTEIAYILLADSPDLKNQGFRFC</sequence>
<proteinExistence type="predicted"/>
<keyword evidence="1" id="KW-1133">Transmembrane helix</keyword>